<organism evidence="1 2">
    <name type="scientific">Tetrabaena socialis</name>
    <dbReference type="NCBI Taxonomy" id="47790"/>
    <lineage>
        <taxon>Eukaryota</taxon>
        <taxon>Viridiplantae</taxon>
        <taxon>Chlorophyta</taxon>
        <taxon>core chlorophytes</taxon>
        <taxon>Chlorophyceae</taxon>
        <taxon>CS clade</taxon>
        <taxon>Chlamydomonadales</taxon>
        <taxon>Tetrabaenaceae</taxon>
        <taxon>Tetrabaena</taxon>
    </lineage>
</organism>
<gene>
    <name evidence="1" type="ORF">TSOC_012242</name>
</gene>
<comment type="caution">
    <text evidence="1">The sequence shown here is derived from an EMBL/GenBank/DDBJ whole genome shotgun (WGS) entry which is preliminary data.</text>
</comment>
<dbReference type="InterPro" id="IPR023562">
    <property type="entry name" value="ClpP/TepA"/>
</dbReference>
<protein>
    <recommendedName>
        <fullName evidence="3">ATP-dependent Clp protease proteolytic subunit</fullName>
    </recommendedName>
</protein>
<dbReference type="Pfam" id="PF00574">
    <property type="entry name" value="CLP_protease"/>
    <property type="match status" value="1"/>
</dbReference>
<dbReference type="Proteomes" id="UP000236333">
    <property type="component" value="Unassembled WGS sequence"/>
</dbReference>
<reference evidence="1 2" key="1">
    <citation type="journal article" date="2017" name="Mol. Biol. Evol.">
        <title>The 4-celled Tetrabaena socialis nuclear genome reveals the essential components for genetic control of cell number at the origin of multicellularity in the volvocine lineage.</title>
        <authorList>
            <person name="Featherston J."/>
            <person name="Arakaki Y."/>
            <person name="Hanschen E.R."/>
            <person name="Ferris P.J."/>
            <person name="Michod R.E."/>
            <person name="Olson B.J.S.C."/>
            <person name="Nozaki H."/>
            <person name="Durand P.M."/>
        </authorList>
    </citation>
    <scope>NUCLEOTIDE SEQUENCE [LARGE SCALE GENOMIC DNA]</scope>
    <source>
        <strain evidence="1 2">NIES-571</strain>
    </source>
</reference>
<dbReference type="AlphaFoldDB" id="A0A2J7ZNJ2"/>
<proteinExistence type="predicted"/>
<keyword evidence="2" id="KW-1185">Reference proteome</keyword>
<sequence>MAAMQRVHSRAAAQPVMNTSGYIGCKPAGVCWVGGGYQPAFRNGRSRLSPYAAGQVAGKPKGRSKPKGFWQVTQQQMTASKRSGAPKRKVTTMMPVSVPKVLCRPPGQKQMEWVDLWEAYVIRELSRNKWMDPKQAIEYGMIDKVLTTPMPKMPTGPAFKFERNDGLAGL</sequence>
<evidence type="ECO:0000313" key="1">
    <source>
        <dbReference type="EMBL" id="PNH01836.1"/>
    </source>
</evidence>
<dbReference type="OrthoDB" id="2017408at2759"/>
<dbReference type="EMBL" id="PGGS01000783">
    <property type="protein sequence ID" value="PNH01836.1"/>
    <property type="molecule type" value="Genomic_DNA"/>
</dbReference>
<evidence type="ECO:0000313" key="2">
    <source>
        <dbReference type="Proteomes" id="UP000236333"/>
    </source>
</evidence>
<name>A0A2J7ZNJ2_9CHLO</name>
<evidence type="ECO:0008006" key="3">
    <source>
        <dbReference type="Google" id="ProtNLM"/>
    </source>
</evidence>
<accession>A0A2J7ZNJ2</accession>